<organism evidence="2">
    <name type="scientific">marine metagenome</name>
    <dbReference type="NCBI Taxonomy" id="408172"/>
    <lineage>
        <taxon>unclassified sequences</taxon>
        <taxon>metagenomes</taxon>
        <taxon>ecological metagenomes</taxon>
    </lineage>
</organism>
<feature type="region of interest" description="Disordered" evidence="1">
    <location>
        <begin position="1"/>
        <end position="75"/>
    </location>
</feature>
<evidence type="ECO:0000313" key="2">
    <source>
        <dbReference type="EMBL" id="SVA73278.1"/>
    </source>
</evidence>
<feature type="region of interest" description="Disordered" evidence="1">
    <location>
        <begin position="167"/>
        <end position="204"/>
    </location>
</feature>
<proteinExistence type="predicted"/>
<feature type="non-terminal residue" evidence="2">
    <location>
        <position position="221"/>
    </location>
</feature>
<feature type="compositionally biased region" description="Basic and acidic residues" evidence="1">
    <location>
        <begin position="58"/>
        <end position="75"/>
    </location>
</feature>
<dbReference type="AlphaFoldDB" id="A0A381Y8B9"/>
<reference evidence="2" key="1">
    <citation type="submission" date="2018-05" db="EMBL/GenBank/DDBJ databases">
        <authorList>
            <person name="Lanie J.A."/>
            <person name="Ng W.-L."/>
            <person name="Kazmierczak K.M."/>
            <person name="Andrzejewski T.M."/>
            <person name="Davidsen T.M."/>
            <person name="Wayne K.J."/>
            <person name="Tettelin H."/>
            <person name="Glass J.I."/>
            <person name="Rusch D."/>
            <person name="Podicherti R."/>
            <person name="Tsui H.-C.T."/>
            <person name="Winkler M.E."/>
        </authorList>
    </citation>
    <scope>NUCLEOTIDE SEQUENCE</scope>
</reference>
<protein>
    <submittedName>
        <fullName evidence="2">Uncharacterized protein</fullName>
    </submittedName>
</protein>
<gene>
    <name evidence="2" type="ORF">METZ01_LOCUS126132</name>
</gene>
<feature type="compositionally biased region" description="Basic residues" evidence="1">
    <location>
        <begin position="182"/>
        <end position="191"/>
    </location>
</feature>
<name>A0A381Y8B9_9ZZZZ</name>
<accession>A0A381Y8B9</accession>
<feature type="non-terminal residue" evidence="2">
    <location>
        <position position="1"/>
    </location>
</feature>
<feature type="compositionally biased region" description="Basic and acidic residues" evidence="1">
    <location>
        <begin position="30"/>
        <end position="50"/>
    </location>
</feature>
<evidence type="ECO:0000256" key="1">
    <source>
        <dbReference type="SAM" id="MobiDB-lite"/>
    </source>
</evidence>
<feature type="compositionally biased region" description="Polar residues" evidence="1">
    <location>
        <begin position="168"/>
        <end position="181"/>
    </location>
</feature>
<dbReference type="EMBL" id="UINC01017623">
    <property type="protein sequence ID" value="SVA73278.1"/>
    <property type="molecule type" value="Genomic_DNA"/>
</dbReference>
<sequence>MTNQKSGGFGAVGAMHANQQRIRRQQQKRRREEQAKEDERKRREALTQEERDAEDEAERLAEEERKRQQKIRQDKLKAQKQALWSEEAYKHFKNQWSGLSREKAIKWFNNKYSGDGLVYGRNYIIRQQPIKALEDFPGLNEAFTKAHKERSEKKGVITSMKKKMFGSNEPNQEIQTSNNKTGGKKVRKHKGIIQTGGKSGKLRKGYRYSGKKLKSGLPQIV</sequence>